<dbReference type="EMBL" id="PQXK01000357">
    <property type="protein sequence ID" value="TGO32073.1"/>
    <property type="molecule type" value="Genomic_DNA"/>
</dbReference>
<proteinExistence type="predicted"/>
<accession>A0A4Z1GDD9</accession>
<reference evidence="1 2" key="1">
    <citation type="submission" date="2017-12" db="EMBL/GenBank/DDBJ databases">
        <title>Comparative genomics of Botrytis spp.</title>
        <authorList>
            <person name="Valero-Jimenez C.A."/>
            <person name="Tapia P."/>
            <person name="Veloso J."/>
            <person name="Silva-Moreno E."/>
            <person name="Staats M."/>
            <person name="Valdes J.H."/>
            <person name="Van Kan J.A.L."/>
        </authorList>
    </citation>
    <scope>NUCLEOTIDE SEQUENCE [LARGE SCALE GENOMIC DNA]</scope>
    <source>
        <strain evidence="1 2">Bh0001</strain>
    </source>
</reference>
<keyword evidence="2" id="KW-1185">Reference proteome</keyword>
<protein>
    <submittedName>
        <fullName evidence="1">Uncharacterized protein</fullName>
    </submittedName>
</protein>
<dbReference type="Proteomes" id="UP000297814">
    <property type="component" value="Unassembled WGS sequence"/>
</dbReference>
<comment type="caution">
    <text evidence="1">The sequence shown here is derived from an EMBL/GenBank/DDBJ whole genome shotgun (WGS) entry which is preliminary data.</text>
</comment>
<organism evidence="1 2">
    <name type="scientific">Botrytis hyacinthi</name>
    <dbReference type="NCBI Taxonomy" id="278943"/>
    <lineage>
        <taxon>Eukaryota</taxon>
        <taxon>Fungi</taxon>
        <taxon>Dikarya</taxon>
        <taxon>Ascomycota</taxon>
        <taxon>Pezizomycotina</taxon>
        <taxon>Leotiomycetes</taxon>
        <taxon>Helotiales</taxon>
        <taxon>Sclerotiniaceae</taxon>
        <taxon>Botrytis</taxon>
    </lineage>
</organism>
<gene>
    <name evidence="1" type="ORF">BHYA_0357g00020</name>
</gene>
<evidence type="ECO:0000313" key="2">
    <source>
        <dbReference type="Proteomes" id="UP000297814"/>
    </source>
</evidence>
<sequence>MCEKGYYNNEIRSVSLLESIDRWDEFQAEEEVEREGEGEMESFLFKGISLVFSPIIIPNVSISSKQGSW</sequence>
<name>A0A4Z1GDD9_9HELO</name>
<evidence type="ECO:0000313" key="1">
    <source>
        <dbReference type="EMBL" id="TGO32073.1"/>
    </source>
</evidence>
<dbReference type="AlphaFoldDB" id="A0A4Z1GDD9"/>